<dbReference type="InterPro" id="IPR027417">
    <property type="entry name" value="P-loop_NTPase"/>
</dbReference>
<gene>
    <name evidence="2" type="ORF">IQ266_04610</name>
</gene>
<accession>A0A928Z2H0</accession>
<protein>
    <submittedName>
        <fullName evidence="2">AAA-like domain-containing protein</fullName>
    </submittedName>
</protein>
<evidence type="ECO:0000259" key="1">
    <source>
        <dbReference type="Pfam" id="PF26355"/>
    </source>
</evidence>
<sequence length="456" mass="52023">MDEDLTSADLEILYAADAAVHQGTGDHLSDLETLVLRGSLKKAKYSEIAATYGYSPEYLNKDIGNKLWRKLSAALGENVSKASFREPVRRWWAQSASANIGGAVPVSPSMKSYEGDGTIYIERPPIERNCCETLLTPGGMVRIKAAQKMGKSLLLDRILEDVSRKFFKTVKLDLKLADSTVYSDLETFLKWVCTNTADYLDLDDQLAQFWKPMYGLNQNTTRYFQRYILSALDQPLVLAFDNFDLLFEQPSIFKDFCRLLRGWYENTKSNDRIGQIWQRLRLVVVHSTQEYPKLDINHSPFNVGCAFELPEFTQNQSRDLAQAYGIQLNSGQFSEYDLNQLISIVGGHPYLIASALEHLQRVAISVTDLLEVAAMESSLYGNHLRQLLWQLKAKPELVEALRMLIFSQSPIRLDSQRSFMLHSMGLARFERDKCLPSYELYRRYFAARLQDELAGD</sequence>
<proteinExistence type="predicted"/>
<dbReference type="Pfam" id="PF26355">
    <property type="entry name" value="HTH_VMAP-M9"/>
    <property type="match status" value="1"/>
</dbReference>
<dbReference type="EMBL" id="JADEXQ010000010">
    <property type="protein sequence ID" value="MBE9029042.1"/>
    <property type="molecule type" value="Genomic_DNA"/>
</dbReference>
<reference evidence="2" key="1">
    <citation type="submission" date="2020-10" db="EMBL/GenBank/DDBJ databases">
        <authorList>
            <person name="Castelo-Branco R."/>
            <person name="Eusebio N."/>
            <person name="Adriana R."/>
            <person name="Vieira A."/>
            <person name="Brugerolle De Fraissinette N."/>
            <person name="Rezende De Castro R."/>
            <person name="Schneider M.P."/>
            <person name="Vasconcelos V."/>
            <person name="Leao P.N."/>
        </authorList>
    </citation>
    <scope>NUCLEOTIDE SEQUENCE</scope>
    <source>
        <strain evidence="2">LEGE 11480</strain>
    </source>
</reference>
<dbReference type="AlphaFoldDB" id="A0A928Z2H0"/>
<keyword evidence="3" id="KW-1185">Reference proteome</keyword>
<feature type="domain" description="vWA-MoxR associated protein N-terminal HTH" evidence="1">
    <location>
        <begin position="11"/>
        <end position="90"/>
    </location>
</feature>
<dbReference type="Proteomes" id="UP000625316">
    <property type="component" value="Unassembled WGS sequence"/>
</dbReference>
<name>A0A928Z2H0_9CYAN</name>
<evidence type="ECO:0000313" key="2">
    <source>
        <dbReference type="EMBL" id="MBE9029042.1"/>
    </source>
</evidence>
<organism evidence="2 3">
    <name type="scientific">Romeriopsis navalis LEGE 11480</name>
    <dbReference type="NCBI Taxonomy" id="2777977"/>
    <lineage>
        <taxon>Bacteria</taxon>
        <taxon>Bacillati</taxon>
        <taxon>Cyanobacteriota</taxon>
        <taxon>Cyanophyceae</taxon>
        <taxon>Leptolyngbyales</taxon>
        <taxon>Leptolyngbyaceae</taxon>
        <taxon>Romeriopsis</taxon>
        <taxon>Romeriopsis navalis</taxon>
    </lineage>
</organism>
<comment type="caution">
    <text evidence="2">The sequence shown here is derived from an EMBL/GenBank/DDBJ whole genome shotgun (WGS) entry which is preliminary data.</text>
</comment>
<dbReference type="InterPro" id="IPR058651">
    <property type="entry name" value="HTH_VMAP-M9"/>
</dbReference>
<dbReference type="RefSeq" id="WP_264323863.1">
    <property type="nucleotide sequence ID" value="NZ_JADEXQ010000010.1"/>
</dbReference>
<dbReference type="Pfam" id="PF14516">
    <property type="entry name" value="AAA_35"/>
    <property type="match status" value="1"/>
</dbReference>
<dbReference type="SUPFAM" id="SSF52540">
    <property type="entry name" value="P-loop containing nucleoside triphosphate hydrolases"/>
    <property type="match status" value="1"/>
</dbReference>
<evidence type="ECO:0000313" key="3">
    <source>
        <dbReference type="Proteomes" id="UP000625316"/>
    </source>
</evidence>